<reference evidence="5 6" key="1">
    <citation type="journal article" date="2012" name="J. Bacteriol.">
        <title>Draft Genome Sequence of Plant Growth-Promoting Rhizobium Mesorhizobium amorphae, Isolated from Zinc-Lead Mine Tailings.</title>
        <authorList>
            <person name="Hao X."/>
            <person name="Lin Y."/>
            <person name="Johnstone L."/>
            <person name="Baltrus D.A."/>
            <person name="Miller S.J."/>
            <person name="Wei G."/>
            <person name="Rensing C."/>
        </authorList>
    </citation>
    <scope>NUCLEOTIDE SEQUENCE [LARGE SCALE GENOMIC DNA]</scope>
    <source>
        <strain evidence="5 6">CCNWGS0123</strain>
    </source>
</reference>
<dbReference type="RefSeq" id="WP_006202276.1">
    <property type="nucleotide sequence ID" value="NZ_AGSN01000108.1"/>
</dbReference>
<evidence type="ECO:0000256" key="1">
    <source>
        <dbReference type="ARBA" id="ARBA00023015"/>
    </source>
</evidence>
<accession>G6Y9Y1</accession>
<evidence type="ECO:0000313" key="6">
    <source>
        <dbReference type="Proteomes" id="UP000002949"/>
    </source>
</evidence>
<dbReference type="PROSITE" id="PS50987">
    <property type="entry name" value="HTH_ARSR_2"/>
    <property type="match status" value="1"/>
</dbReference>
<dbReference type="InterPro" id="IPR001845">
    <property type="entry name" value="HTH_ArsR_DNA-bd_dom"/>
</dbReference>
<evidence type="ECO:0000313" key="5">
    <source>
        <dbReference type="EMBL" id="EHH11492.1"/>
    </source>
</evidence>
<dbReference type="InterPro" id="IPR011991">
    <property type="entry name" value="ArsR-like_HTH"/>
</dbReference>
<dbReference type="GO" id="GO:0003677">
    <property type="term" value="F:DNA binding"/>
    <property type="evidence" value="ECO:0007669"/>
    <property type="project" value="UniProtKB-KW"/>
</dbReference>
<protein>
    <submittedName>
        <fullName evidence="5">Transcriptional regulator</fullName>
    </submittedName>
</protein>
<dbReference type="AlphaFoldDB" id="G6Y9Y1"/>
<keyword evidence="1" id="KW-0805">Transcription regulation</keyword>
<dbReference type="Gene3D" id="1.10.10.10">
    <property type="entry name" value="Winged helix-like DNA-binding domain superfamily/Winged helix DNA-binding domain"/>
    <property type="match status" value="1"/>
</dbReference>
<sequence>MTESLAEPDRAASALPTCTSDSRIVAARFAALSHPARIEILKHLSASRSCCCREVVDHLDLAQSTVSQHLKILVEAGLVRFEPDRQRSRYEVDHAALADVSASLAALVDSCCSGG</sequence>
<dbReference type="CDD" id="cd00090">
    <property type="entry name" value="HTH_ARSR"/>
    <property type="match status" value="1"/>
</dbReference>
<dbReference type="KEGG" id="mamo:A6B35_13130"/>
<dbReference type="PRINTS" id="PR00778">
    <property type="entry name" value="HTHARSR"/>
</dbReference>
<name>G6Y9Y1_9HYPH</name>
<keyword evidence="3" id="KW-0804">Transcription</keyword>
<keyword evidence="2" id="KW-0238">DNA-binding</keyword>
<feature type="domain" description="HTH arsR-type" evidence="4">
    <location>
        <begin position="17"/>
        <end position="112"/>
    </location>
</feature>
<dbReference type="SUPFAM" id="SSF46785">
    <property type="entry name" value="Winged helix' DNA-binding domain"/>
    <property type="match status" value="1"/>
</dbReference>
<dbReference type="InterPro" id="IPR036388">
    <property type="entry name" value="WH-like_DNA-bd_sf"/>
</dbReference>
<keyword evidence="6" id="KW-1185">Reference proteome</keyword>
<dbReference type="PANTHER" id="PTHR43132:SF2">
    <property type="entry name" value="ARSENICAL RESISTANCE OPERON REPRESSOR ARSR-RELATED"/>
    <property type="match status" value="1"/>
</dbReference>
<dbReference type="STRING" id="1082933.A6B35_13130"/>
<dbReference type="OrthoDB" id="9804742at2"/>
<evidence type="ECO:0000256" key="2">
    <source>
        <dbReference type="ARBA" id="ARBA00023125"/>
    </source>
</evidence>
<dbReference type="Pfam" id="PF01022">
    <property type="entry name" value="HTH_5"/>
    <property type="match status" value="1"/>
</dbReference>
<gene>
    <name evidence="5" type="ORF">MEA186_13767</name>
</gene>
<dbReference type="EMBL" id="AGSN01000108">
    <property type="protein sequence ID" value="EHH11492.1"/>
    <property type="molecule type" value="Genomic_DNA"/>
</dbReference>
<dbReference type="PATRIC" id="fig|1082933.3.peg.2671"/>
<dbReference type="SMART" id="SM00418">
    <property type="entry name" value="HTH_ARSR"/>
    <property type="match status" value="1"/>
</dbReference>
<evidence type="ECO:0000256" key="3">
    <source>
        <dbReference type="ARBA" id="ARBA00023163"/>
    </source>
</evidence>
<dbReference type="InterPro" id="IPR036390">
    <property type="entry name" value="WH_DNA-bd_sf"/>
</dbReference>
<dbReference type="InterPro" id="IPR051011">
    <property type="entry name" value="Metal_resp_trans_reg"/>
</dbReference>
<dbReference type="Proteomes" id="UP000002949">
    <property type="component" value="Unassembled WGS sequence"/>
</dbReference>
<proteinExistence type="predicted"/>
<dbReference type="PANTHER" id="PTHR43132">
    <property type="entry name" value="ARSENICAL RESISTANCE OPERON REPRESSOR ARSR-RELATED"/>
    <property type="match status" value="1"/>
</dbReference>
<dbReference type="NCBIfam" id="NF033788">
    <property type="entry name" value="HTH_metalloreg"/>
    <property type="match status" value="1"/>
</dbReference>
<dbReference type="GO" id="GO:0003700">
    <property type="term" value="F:DNA-binding transcription factor activity"/>
    <property type="evidence" value="ECO:0007669"/>
    <property type="project" value="InterPro"/>
</dbReference>
<organism evidence="5 6">
    <name type="scientific">Mesorhizobium amorphae CCNWGS0123</name>
    <dbReference type="NCBI Taxonomy" id="1082933"/>
    <lineage>
        <taxon>Bacteria</taxon>
        <taxon>Pseudomonadati</taxon>
        <taxon>Pseudomonadota</taxon>
        <taxon>Alphaproteobacteria</taxon>
        <taxon>Hyphomicrobiales</taxon>
        <taxon>Phyllobacteriaceae</taxon>
        <taxon>Mesorhizobium</taxon>
    </lineage>
</organism>
<dbReference type="eggNOG" id="COG0640">
    <property type="taxonomic scope" value="Bacteria"/>
</dbReference>
<evidence type="ECO:0000259" key="4">
    <source>
        <dbReference type="PROSITE" id="PS50987"/>
    </source>
</evidence>